<name>A0A9Q0JB81_9ROSI</name>
<sequence>MGPIRGNKKRKRTVVDNKKANENASSGSAAKEGPVDWWDGLSKRINGHSPYLNSSCRSDIAVRKYAVHGMAS</sequence>
<evidence type="ECO:0000256" key="1">
    <source>
        <dbReference type="SAM" id="MobiDB-lite"/>
    </source>
</evidence>
<evidence type="ECO:0000313" key="3">
    <source>
        <dbReference type="EMBL" id="KAJ4836191.1"/>
    </source>
</evidence>
<dbReference type="OrthoDB" id="2668416at2759"/>
<dbReference type="Proteomes" id="UP001141552">
    <property type="component" value="Unassembled WGS sequence"/>
</dbReference>
<dbReference type="EMBL" id="JAKUCV010004204">
    <property type="protein sequence ID" value="KAJ4836191.1"/>
    <property type="molecule type" value="Genomic_DNA"/>
</dbReference>
<feature type="compositionally biased region" description="Basic residues" evidence="1">
    <location>
        <begin position="1"/>
        <end position="12"/>
    </location>
</feature>
<dbReference type="EMBL" id="JAKUCV010006167">
    <property type="protein sequence ID" value="KAJ4828472.1"/>
    <property type="molecule type" value="Genomic_DNA"/>
</dbReference>
<protein>
    <submittedName>
        <fullName evidence="3">Uncharacterized protein</fullName>
    </submittedName>
</protein>
<reference evidence="3" key="2">
    <citation type="journal article" date="2023" name="Plants (Basel)">
        <title>Annotation of the Turnera subulata (Passifloraceae) Draft Genome Reveals the S-Locus Evolved after the Divergence of Turneroideae from Passifloroideae in a Stepwise Manner.</title>
        <authorList>
            <person name="Henning P.M."/>
            <person name="Roalson E.H."/>
            <person name="Mir W."/>
            <person name="McCubbin A.G."/>
            <person name="Shore J.S."/>
        </authorList>
    </citation>
    <scope>NUCLEOTIDE SEQUENCE</scope>
    <source>
        <strain evidence="3">F60SS</strain>
    </source>
</reference>
<keyword evidence="4" id="KW-1185">Reference proteome</keyword>
<gene>
    <name evidence="3" type="ORF">Tsubulata_013727</name>
    <name evidence="2" type="ORF">Tsubulata_051034</name>
</gene>
<feature type="region of interest" description="Disordered" evidence="1">
    <location>
        <begin position="1"/>
        <end position="33"/>
    </location>
</feature>
<organism evidence="3 4">
    <name type="scientific">Turnera subulata</name>
    <dbReference type="NCBI Taxonomy" id="218843"/>
    <lineage>
        <taxon>Eukaryota</taxon>
        <taxon>Viridiplantae</taxon>
        <taxon>Streptophyta</taxon>
        <taxon>Embryophyta</taxon>
        <taxon>Tracheophyta</taxon>
        <taxon>Spermatophyta</taxon>
        <taxon>Magnoliopsida</taxon>
        <taxon>eudicotyledons</taxon>
        <taxon>Gunneridae</taxon>
        <taxon>Pentapetalae</taxon>
        <taxon>rosids</taxon>
        <taxon>fabids</taxon>
        <taxon>Malpighiales</taxon>
        <taxon>Passifloraceae</taxon>
        <taxon>Turnera</taxon>
    </lineage>
</organism>
<evidence type="ECO:0000313" key="2">
    <source>
        <dbReference type="EMBL" id="KAJ4828472.1"/>
    </source>
</evidence>
<accession>A0A9Q0JB81</accession>
<dbReference type="AlphaFoldDB" id="A0A9Q0JB81"/>
<reference evidence="3" key="1">
    <citation type="submission" date="2022-02" db="EMBL/GenBank/DDBJ databases">
        <authorList>
            <person name="Henning P.M."/>
            <person name="McCubbin A.G."/>
            <person name="Shore J.S."/>
        </authorList>
    </citation>
    <scope>NUCLEOTIDE SEQUENCE</scope>
    <source>
        <strain evidence="3">F60SS</strain>
        <tissue evidence="3">Leaves</tissue>
    </source>
</reference>
<comment type="caution">
    <text evidence="3">The sequence shown here is derived from an EMBL/GenBank/DDBJ whole genome shotgun (WGS) entry which is preliminary data.</text>
</comment>
<proteinExistence type="predicted"/>
<evidence type="ECO:0000313" key="4">
    <source>
        <dbReference type="Proteomes" id="UP001141552"/>
    </source>
</evidence>